<proteinExistence type="predicted"/>
<dbReference type="EMBL" id="JAAMOB010000015">
    <property type="protein sequence ID" value="KAF4104163.1"/>
    <property type="molecule type" value="Genomic_DNA"/>
</dbReference>
<feature type="domain" description="Protein NPAT C-terminal" evidence="2">
    <location>
        <begin position="665"/>
        <end position="1306"/>
    </location>
</feature>
<feature type="compositionally biased region" description="Polar residues" evidence="1">
    <location>
        <begin position="447"/>
        <end position="462"/>
    </location>
</feature>
<feature type="domain" description="Protein NPAT C-terminal" evidence="2">
    <location>
        <begin position="1324"/>
        <end position="1480"/>
    </location>
</feature>
<accession>A0A7J6CC06</accession>
<feature type="compositionally biased region" description="Polar residues" evidence="1">
    <location>
        <begin position="471"/>
        <end position="481"/>
    </location>
</feature>
<feature type="region of interest" description="Disordered" evidence="1">
    <location>
        <begin position="1036"/>
        <end position="1240"/>
    </location>
</feature>
<evidence type="ECO:0000259" key="2">
    <source>
        <dbReference type="Pfam" id="PF15712"/>
    </source>
</evidence>
<evidence type="ECO:0000313" key="4">
    <source>
        <dbReference type="Proteomes" id="UP000579812"/>
    </source>
</evidence>
<feature type="compositionally biased region" description="Polar residues" evidence="1">
    <location>
        <begin position="555"/>
        <end position="572"/>
    </location>
</feature>
<dbReference type="InterPro" id="IPR031442">
    <property type="entry name" value="NPAT_C"/>
</dbReference>
<dbReference type="Proteomes" id="UP000579812">
    <property type="component" value="Unassembled WGS sequence"/>
</dbReference>
<dbReference type="Pfam" id="PF15712">
    <property type="entry name" value="NPAT_C"/>
    <property type="match status" value="2"/>
</dbReference>
<reference evidence="3 4" key="1">
    <citation type="submission" date="2020-04" db="EMBL/GenBank/DDBJ databases">
        <title>Chromosome-level genome assembly of a cyprinid fish Onychostoma macrolepis by integration of Nanopore Sequencing, Bionano and Hi-C technology.</title>
        <authorList>
            <person name="Wang D."/>
        </authorList>
    </citation>
    <scope>NUCLEOTIDE SEQUENCE [LARGE SCALE GENOMIC DNA]</scope>
    <source>
        <strain evidence="3">SWU-2019</strain>
        <tissue evidence="3">Muscle</tissue>
    </source>
</reference>
<dbReference type="InterPro" id="IPR052850">
    <property type="entry name" value="NPAT_LisH"/>
</dbReference>
<feature type="region of interest" description="Disordered" evidence="1">
    <location>
        <begin position="1258"/>
        <end position="1385"/>
    </location>
</feature>
<organism evidence="3 4">
    <name type="scientific">Onychostoma macrolepis</name>
    <dbReference type="NCBI Taxonomy" id="369639"/>
    <lineage>
        <taxon>Eukaryota</taxon>
        <taxon>Metazoa</taxon>
        <taxon>Chordata</taxon>
        <taxon>Craniata</taxon>
        <taxon>Vertebrata</taxon>
        <taxon>Euteleostomi</taxon>
        <taxon>Actinopterygii</taxon>
        <taxon>Neopterygii</taxon>
        <taxon>Teleostei</taxon>
        <taxon>Ostariophysi</taxon>
        <taxon>Cypriniformes</taxon>
        <taxon>Cyprinidae</taxon>
        <taxon>Acrossocheilinae</taxon>
        <taxon>Onychostoma</taxon>
    </lineage>
</organism>
<feature type="compositionally biased region" description="Low complexity" evidence="1">
    <location>
        <begin position="618"/>
        <end position="627"/>
    </location>
</feature>
<feature type="compositionally biased region" description="Polar residues" evidence="1">
    <location>
        <begin position="1091"/>
        <end position="1100"/>
    </location>
</feature>
<dbReference type="PROSITE" id="PS50896">
    <property type="entry name" value="LISH"/>
    <property type="match status" value="1"/>
</dbReference>
<comment type="caution">
    <text evidence="3">The sequence shown here is derived from an EMBL/GenBank/DDBJ whole genome shotgun (WGS) entry which is preliminary data.</text>
</comment>
<keyword evidence="4" id="KW-1185">Reference proteome</keyword>
<feature type="compositionally biased region" description="Polar residues" evidence="1">
    <location>
        <begin position="164"/>
        <end position="184"/>
    </location>
</feature>
<feature type="compositionally biased region" description="Low complexity" evidence="1">
    <location>
        <begin position="520"/>
        <end position="540"/>
    </location>
</feature>
<feature type="compositionally biased region" description="Polar residues" evidence="1">
    <location>
        <begin position="886"/>
        <end position="908"/>
    </location>
</feature>
<dbReference type="GO" id="GO:0005634">
    <property type="term" value="C:nucleus"/>
    <property type="evidence" value="ECO:0007669"/>
    <property type="project" value="TreeGrafter"/>
</dbReference>
<gene>
    <name evidence="3" type="ORF">G5714_015150</name>
</gene>
<dbReference type="GO" id="GO:0003712">
    <property type="term" value="F:transcription coregulator activity"/>
    <property type="evidence" value="ECO:0007669"/>
    <property type="project" value="TreeGrafter"/>
</dbReference>
<feature type="compositionally biased region" description="Polar residues" evidence="1">
    <location>
        <begin position="410"/>
        <end position="438"/>
    </location>
</feature>
<feature type="region of interest" description="Disordered" evidence="1">
    <location>
        <begin position="874"/>
        <end position="908"/>
    </location>
</feature>
<feature type="compositionally biased region" description="Polar residues" evidence="1">
    <location>
        <begin position="582"/>
        <end position="617"/>
    </location>
</feature>
<dbReference type="InterPro" id="IPR006594">
    <property type="entry name" value="LisH"/>
</dbReference>
<protein>
    <recommendedName>
        <fullName evidence="2">Protein NPAT C-terminal domain-containing protein</fullName>
    </recommendedName>
</protein>
<evidence type="ECO:0000256" key="1">
    <source>
        <dbReference type="SAM" id="MobiDB-lite"/>
    </source>
</evidence>
<feature type="region of interest" description="Disordered" evidence="1">
    <location>
        <begin position="1404"/>
        <end position="1461"/>
    </location>
</feature>
<feature type="compositionally biased region" description="Basic and acidic residues" evidence="1">
    <location>
        <begin position="1071"/>
        <end position="1090"/>
    </location>
</feature>
<sequence>MLLPSDVARLVLGYLQQEGLTATSRAFIYESPNLKEYAEHSSEDGVIPACVFSLFGKNLITILNEYVAVKAKETSQENQIPVVMTSLWKKLDFTLNQIKSLQNSPAVQLNQRLRTMNSIQNMRRQQRPLLASQSPIIGHLPMTPAIQCVPSTVSTPQGMLGHSTPVSYTSQHTRPSTLCLSQPGESPLQILVPDNRLNPGPLSPARRKCDSPRRRGGGQLGASGTSRATVVSSTLIVESQSEETVTENLSQIVIENAREKILNDRSLQEKLAENINKILASDNSPQTSKAACSTVEQEQSIDEILGLQGEIHMTDDAIQDILAQTESDPAFQALFDLFDYGKSKTAEGSEHADGSFSTITSAQESDETGHVDSASETGTGQEDSTSGAESSAQKLSTQSESKSKKKSSSLRNATKSASTASQPRIVTKQTGRGSTNSKRGLARTRVLSGNKQSKGATSTSGLNDKVDSRPPDQTVSSSSLTEEGVGMEIDEPENEASESVNIQLVTLESSNANETSNDNTSSQVPVSSETSQTTSPTETSNNASVNEPGRVTGMTIGQNEDMGTSLSVQSEAVPSLCLPQPDTDTSAKMASPPSSNKTALTPSSIQTQSSTVKSNLPTSGASSTATTPCISDAPARELDPNKIVSLKIIISDDQDEISTDAALNQAVSSITSDHIPTIFLSSPAKSPAKTLPATSAVITQEETAQAVSCLQGAEGVGSFGTPTRSVQSSGQLALGRPAGQETGFIQLLQANPTFGPSSSFFVVTDPAAAEQRSNVVLLPSNVPQGTVSSMPNVVATPPRQRTVVSMGANVSQTYSPGSTIIISSPVQPMLQNVMLPVSVMGQNTGKLTVLPNQMLTLPCAATVRQPAKVISQHKLAPKENTDMGKTGTSGSGQVLPQTSEQQKSVSATSPSHRRILCFDVTPEITAAGQNSLQTCTLTSSAVTSSPAQQVQKEITQTEPKQPLVSDTCKRRIETVRLPEVNPKAGIKNSEKVTIFHQQKEAPKSKVTEKGPNLIVLSNAKSSNKAAIEPEALIRSESLKKSQASQKEDGGVVSKSSAPGPKQKPAGNTKDSTQEESREKKQLKAAERSSEKTALQNSPGVTANKENELESCQRQTLVRPSEDVTPSMAKSTTPVSSSSSKTLCKTSPLTKQAVEMLQDIQGQAPAATPPKRPVAGCPDLPLPRTPGPGRAQEELTDGLRTPSRQRLRREGESTPRHLPPPATPDIPSCSPASEAGSENSINMAAHTLMILSRAARTGGPLKDSLRQEEASAGKSAIPKGKKRKQIESSPPAKKELQLSSSSSSKRNLRPSSCGHSTEETGGRMSRSPAPRTPGPGRAQEELTDGLRTPSRQRLRREGESTPRHLPSCHTRYPSCSPASEAGSENSINMAAHTLMILSRAARTGGPLKDSLRQEEASAGKSAIPKGKKRKQIESSPPAKKELQLSSSSSSKKKSKKQKKLLDSFPEDLDVDKFLSSLHYDE</sequence>
<dbReference type="PANTHER" id="PTHR15087:SF14">
    <property type="entry name" value="PROTEIN NPAT"/>
    <property type="match status" value="1"/>
</dbReference>
<feature type="compositionally biased region" description="Polar residues" evidence="1">
    <location>
        <begin position="374"/>
        <end position="393"/>
    </location>
</feature>
<feature type="compositionally biased region" description="Polar residues" evidence="1">
    <location>
        <begin position="509"/>
        <end position="519"/>
    </location>
</feature>
<evidence type="ECO:0000313" key="3">
    <source>
        <dbReference type="EMBL" id="KAF4104163.1"/>
    </source>
</evidence>
<feature type="compositionally biased region" description="Basic and acidic residues" evidence="1">
    <location>
        <begin position="1036"/>
        <end position="1049"/>
    </location>
</feature>
<name>A0A7J6CC06_9TELE</name>
<feature type="region of interest" description="Disordered" evidence="1">
    <location>
        <begin position="509"/>
        <end position="633"/>
    </location>
</feature>
<dbReference type="PANTHER" id="PTHR15087">
    <property type="entry name" value="PROTEIN NPAT"/>
    <property type="match status" value="1"/>
</dbReference>
<feature type="compositionally biased region" description="Low complexity" evidence="1">
    <location>
        <begin position="1129"/>
        <end position="1150"/>
    </location>
</feature>
<feature type="region of interest" description="Disordered" evidence="1">
    <location>
        <begin position="361"/>
        <end position="485"/>
    </location>
</feature>
<feature type="region of interest" description="Disordered" evidence="1">
    <location>
        <begin position="163"/>
        <end position="226"/>
    </location>
</feature>